<evidence type="ECO:0000313" key="1">
    <source>
        <dbReference type="EMBL" id="PRP76497.1"/>
    </source>
</evidence>
<protein>
    <submittedName>
        <fullName evidence="1">Uncharacterized protein</fullName>
    </submittedName>
</protein>
<evidence type="ECO:0000313" key="2">
    <source>
        <dbReference type="Proteomes" id="UP000241769"/>
    </source>
</evidence>
<dbReference type="Proteomes" id="UP000241769">
    <property type="component" value="Unassembled WGS sequence"/>
</dbReference>
<sequence length="112" mass="12912">MDVPRGAAVEFEQNLICSEAVQTGLFLVSELTEKYFHILCYPGVQNSKRQENCQRMKTTRADTTALDCTEQGKDRSMAYSKRMFPHRESNPGLKSESLGCYRYTIRDRCFAR</sequence>
<proteinExistence type="predicted"/>
<reference evidence="1 2" key="1">
    <citation type="journal article" date="2018" name="Genome Biol. Evol.">
        <title>Multiple Roots of Fruiting Body Formation in Amoebozoa.</title>
        <authorList>
            <person name="Hillmann F."/>
            <person name="Forbes G."/>
            <person name="Novohradska S."/>
            <person name="Ferling I."/>
            <person name="Riege K."/>
            <person name="Groth M."/>
            <person name="Westermann M."/>
            <person name="Marz M."/>
            <person name="Spaller T."/>
            <person name="Winckler T."/>
            <person name="Schaap P."/>
            <person name="Glockner G."/>
        </authorList>
    </citation>
    <scope>NUCLEOTIDE SEQUENCE [LARGE SCALE GENOMIC DNA]</scope>
    <source>
        <strain evidence="1 2">Jena</strain>
    </source>
</reference>
<gene>
    <name evidence="1" type="ORF">PROFUN_15149</name>
</gene>
<keyword evidence="2" id="KW-1185">Reference proteome</keyword>
<organism evidence="1 2">
    <name type="scientific">Planoprotostelium fungivorum</name>
    <dbReference type="NCBI Taxonomy" id="1890364"/>
    <lineage>
        <taxon>Eukaryota</taxon>
        <taxon>Amoebozoa</taxon>
        <taxon>Evosea</taxon>
        <taxon>Variosea</taxon>
        <taxon>Cavosteliida</taxon>
        <taxon>Cavosteliaceae</taxon>
        <taxon>Planoprotostelium</taxon>
    </lineage>
</organism>
<dbReference type="InParanoid" id="A0A2P6MXR1"/>
<accession>A0A2P6MXR1</accession>
<dbReference type="AlphaFoldDB" id="A0A2P6MXR1"/>
<name>A0A2P6MXR1_9EUKA</name>
<comment type="caution">
    <text evidence="1">The sequence shown here is derived from an EMBL/GenBank/DDBJ whole genome shotgun (WGS) entry which is preliminary data.</text>
</comment>
<dbReference type="EMBL" id="MDYQ01000321">
    <property type="protein sequence ID" value="PRP76497.1"/>
    <property type="molecule type" value="Genomic_DNA"/>
</dbReference>